<dbReference type="PANTHER" id="PTHR11487">
    <property type="entry name" value="THIOESTERASE"/>
    <property type="match status" value="1"/>
</dbReference>
<evidence type="ECO:0000259" key="2">
    <source>
        <dbReference type="Pfam" id="PF00975"/>
    </source>
</evidence>
<dbReference type="InterPro" id="IPR012223">
    <property type="entry name" value="TEII"/>
</dbReference>
<dbReference type="Proteomes" id="UP001501470">
    <property type="component" value="Unassembled WGS sequence"/>
</dbReference>
<accession>A0ABP4MWF9</accession>
<dbReference type="SUPFAM" id="SSF53474">
    <property type="entry name" value="alpha/beta-Hydrolases"/>
    <property type="match status" value="1"/>
</dbReference>
<keyword evidence="4" id="KW-1185">Reference proteome</keyword>
<comment type="caution">
    <text evidence="3">The sequence shown here is derived from an EMBL/GenBank/DDBJ whole genome shotgun (WGS) entry which is preliminary data.</text>
</comment>
<organism evidence="3 4">
    <name type="scientific">Dactylosporangium maewongense</name>
    <dbReference type="NCBI Taxonomy" id="634393"/>
    <lineage>
        <taxon>Bacteria</taxon>
        <taxon>Bacillati</taxon>
        <taxon>Actinomycetota</taxon>
        <taxon>Actinomycetes</taxon>
        <taxon>Micromonosporales</taxon>
        <taxon>Micromonosporaceae</taxon>
        <taxon>Dactylosporangium</taxon>
    </lineage>
</organism>
<evidence type="ECO:0000313" key="3">
    <source>
        <dbReference type="EMBL" id="GAA1551483.1"/>
    </source>
</evidence>
<dbReference type="Gene3D" id="3.40.50.1820">
    <property type="entry name" value="alpha/beta hydrolase"/>
    <property type="match status" value="1"/>
</dbReference>
<sequence>MDAQQRRWFLREPSPDAKMLLLAMPYSGCGASMYKAWPLTVGDAEVVPIQHPFRENRMREPHFGTYQDVTKAMLDDIGDLVTARPWAVFGHCGGALPAFETVVQAGERGLPPPHQCFMSSQVAPQDGPWGRFLGLDEDGLRAEIAGLLAAMGAGAAQAEELVDLFIDTMEADVAANRVYWRPAGTVQCPITGIGWDADVEVPHGLMTGWPQWAPYEKVLLSGTHYSFLEAPPSLLQVLADRLTAG</sequence>
<dbReference type="InterPro" id="IPR029058">
    <property type="entry name" value="AB_hydrolase_fold"/>
</dbReference>
<name>A0ABP4MWF9_9ACTN</name>
<dbReference type="Pfam" id="PF00975">
    <property type="entry name" value="Thioesterase"/>
    <property type="match status" value="1"/>
</dbReference>
<evidence type="ECO:0000256" key="1">
    <source>
        <dbReference type="ARBA" id="ARBA00007169"/>
    </source>
</evidence>
<proteinExistence type="inferred from homology"/>
<protein>
    <submittedName>
        <fullName evidence="3">Thioesterase domain-containing protein</fullName>
    </submittedName>
</protein>
<dbReference type="RefSeq" id="WP_344509497.1">
    <property type="nucleotide sequence ID" value="NZ_BAAAQD010000022.1"/>
</dbReference>
<dbReference type="EMBL" id="BAAAQD010000022">
    <property type="protein sequence ID" value="GAA1551483.1"/>
    <property type="molecule type" value="Genomic_DNA"/>
</dbReference>
<feature type="domain" description="Thioesterase" evidence="2">
    <location>
        <begin position="21"/>
        <end position="179"/>
    </location>
</feature>
<comment type="similarity">
    <text evidence="1">Belongs to the thioesterase family.</text>
</comment>
<gene>
    <name evidence="3" type="ORF">GCM10009827_085100</name>
</gene>
<evidence type="ECO:0000313" key="4">
    <source>
        <dbReference type="Proteomes" id="UP001501470"/>
    </source>
</evidence>
<reference evidence="4" key="1">
    <citation type="journal article" date="2019" name="Int. J. Syst. Evol. Microbiol.">
        <title>The Global Catalogue of Microorganisms (GCM) 10K type strain sequencing project: providing services to taxonomists for standard genome sequencing and annotation.</title>
        <authorList>
            <consortium name="The Broad Institute Genomics Platform"/>
            <consortium name="The Broad Institute Genome Sequencing Center for Infectious Disease"/>
            <person name="Wu L."/>
            <person name="Ma J."/>
        </authorList>
    </citation>
    <scope>NUCLEOTIDE SEQUENCE [LARGE SCALE GENOMIC DNA]</scope>
    <source>
        <strain evidence="4">JCM 15933</strain>
    </source>
</reference>
<dbReference type="PANTHER" id="PTHR11487:SF0">
    <property type="entry name" value="S-ACYL FATTY ACID SYNTHASE THIOESTERASE, MEDIUM CHAIN"/>
    <property type="match status" value="1"/>
</dbReference>
<dbReference type="InterPro" id="IPR001031">
    <property type="entry name" value="Thioesterase"/>
</dbReference>